<reference evidence="2" key="1">
    <citation type="journal article" date="2005" name="Nature">
        <title>The map-based sequence of the rice genome.</title>
        <authorList>
            <consortium name="International rice genome sequencing project (IRGSP)"/>
            <person name="Matsumoto T."/>
            <person name="Wu J."/>
            <person name="Kanamori H."/>
            <person name="Katayose Y."/>
            <person name="Fujisawa M."/>
            <person name="Namiki N."/>
            <person name="Mizuno H."/>
            <person name="Yamamoto K."/>
            <person name="Antonio B.A."/>
            <person name="Baba T."/>
            <person name="Sakata K."/>
            <person name="Nagamura Y."/>
            <person name="Aoki H."/>
            <person name="Arikawa K."/>
            <person name="Arita K."/>
            <person name="Bito T."/>
            <person name="Chiden Y."/>
            <person name="Fujitsuka N."/>
            <person name="Fukunaka R."/>
            <person name="Hamada M."/>
            <person name="Harada C."/>
            <person name="Hayashi A."/>
            <person name="Hijishita S."/>
            <person name="Honda M."/>
            <person name="Hosokawa S."/>
            <person name="Ichikawa Y."/>
            <person name="Idonuma A."/>
            <person name="Iijima M."/>
            <person name="Ikeda M."/>
            <person name="Ikeno M."/>
            <person name="Ito K."/>
            <person name="Ito S."/>
            <person name="Ito T."/>
            <person name="Ito Y."/>
            <person name="Ito Y."/>
            <person name="Iwabuchi A."/>
            <person name="Kamiya K."/>
            <person name="Karasawa W."/>
            <person name="Kurita K."/>
            <person name="Katagiri S."/>
            <person name="Kikuta A."/>
            <person name="Kobayashi H."/>
            <person name="Kobayashi N."/>
            <person name="Machita K."/>
            <person name="Maehara T."/>
            <person name="Masukawa M."/>
            <person name="Mizubayashi T."/>
            <person name="Mukai Y."/>
            <person name="Nagasaki H."/>
            <person name="Nagata Y."/>
            <person name="Naito S."/>
            <person name="Nakashima M."/>
            <person name="Nakama Y."/>
            <person name="Nakamichi Y."/>
            <person name="Nakamura M."/>
            <person name="Meguro A."/>
            <person name="Negishi M."/>
            <person name="Ohta I."/>
            <person name="Ohta T."/>
            <person name="Okamoto M."/>
            <person name="Ono N."/>
            <person name="Saji S."/>
            <person name="Sakaguchi M."/>
            <person name="Sakai K."/>
            <person name="Shibata M."/>
            <person name="Shimokawa T."/>
            <person name="Song J."/>
            <person name="Takazaki Y."/>
            <person name="Terasawa K."/>
            <person name="Tsugane M."/>
            <person name="Tsuji K."/>
            <person name="Ueda S."/>
            <person name="Waki K."/>
            <person name="Yamagata H."/>
            <person name="Yamamoto M."/>
            <person name="Yamamoto S."/>
            <person name="Yamane H."/>
            <person name="Yoshiki S."/>
            <person name="Yoshihara R."/>
            <person name="Yukawa K."/>
            <person name="Zhong H."/>
            <person name="Yano M."/>
            <person name="Yuan Q."/>
            <person name="Ouyang S."/>
            <person name="Liu J."/>
            <person name="Jones K.M."/>
            <person name="Gansberger K."/>
            <person name="Moffat K."/>
            <person name="Hill J."/>
            <person name="Bera J."/>
            <person name="Fadrosh D."/>
            <person name="Jin S."/>
            <person name="Johri S."/>
            <person name="Kim M."/>
            <person name="Overton L."/>
            <person name="Reardon M."/>
            <person name="Tsitrin T."/>
            <person name="Vuong H."/>
            <person name="Weaver B."/>
            <person name="Ciecko A."/>
            <person name="Tallon L."/>
            <person name="Jackson J."/>
            <person name="Pai G."/>
            <person name="Aken S.V."/>
            <person name="Utterback T."/>
            <person name="Reidmuller S."/>
            <person name="Feldblyum T."/>
            <person name="Hsiao J."/>
            <person name="Zismann V."/>
            <person name="Iobst S."/>
            <person name="de Vazeille A.R."/>
            <person name="Buell C.R."/>
            <person name="Ying K."/>
            <person name="Li Y."/>
            <person name="Lu T."/>
            <person name="Huang Y."/>
            <person name="Zhao Q."/>
            <person name="Feng Q."/>
            <person name="Zhang L."/>
            <person name="Zhu J."/>
            <person name="Weng Q."/>
            <person name="Mu J."/>
            <person name="Lu Y."/>
            <person name="Fan D."/>
            <person name="Liu Y."/>
            <person name="Guan J."/>
            <person name="Zhang Y."/>
            <person name="Yu S."/>
            <person name="Liu X."/>
            <person name="Zhang Y."/>
            <person name="Hong G."/>
            <person name="Han B."/>
            <person name="Choisne N."/>
            <person name="Demange N."/>
            <person name="Orjeda G."/>
            <person name="Samain S."/>
            <person name="Cattolico L."/>
            <person name="Pelletier E."/>
            <person name="Couloux A."/>
            <person name="Segurens B."/>
            <person name="Wincker P."/>
            <person name="D'Hont A."/>
            <person name="Scarpelli C."/>
            <person name="Weissenbach J."/>
            <person name="Salanoubat M."/>
            <person name="Quetier F."/>
            <person name="Yu Y."/>
            <person name="Kim H.R."/>
            <person name="Rambo T."/>
            <person name="Currie J."/>
            <person name="Collura K."/>
            <person name="Luo M."/>
            <person name="Yang T."/>
            <person name="Ammiraju J.S.S."/>
            <person name="Engler F."/>
            <person name="Soderlund C."/>
            <person name="Wing R.A."/>
            <person name="Palmer L.E."/>
            <person name="de la Bastide M."/>
            <person name="Spiegel L."/>
            <person name="Nascimento L."/>
            <person name="Zutavern T."/>
            <person name="O'Shaughnessy A."/>
            <person name="Dike S."/>
            <person name="Dedhia N."/>
            <person name="Preston R."/>
            <person name="Balija V."/>
            <person name="McCombie W.R."/>
            <person name="Chow T."/>
            <person name="Chen H."/>
            <person name="Chung M."/>
            <person name="Chen C."/>
            <person name="Shaw J."/>
            <person name="Wu H."/>
            <person name="Hsiao K."/>
            <person name="Chao Y."/>
            <person name="Chu M."/>
            <person name="Cheng C."/>
            <person name="Hour A."/>
            <person name="Lee P."/>
            <person name="Lin S."/>
            <person name="Lin Y."/>
            <person name="Liou J."/>
            <person name="Liu S."/>
            <person name="Hsing Y."/>
            <person name="Raghuvanshi S."/>
            <person name="Mohanty A."/>
            <person name="Bharti A.K."/>
            <person name="Gaur A."/>
            <person name="Gupta V."/>
            <person name="Kumar D."/>
            <person name="Ravi V."/>
            <person name="Vij S."/>
            <person name="Kapur A."/>
            <person name="Khurana P."/>
            <person name="Khurana P."/>
            <person name="Khurana J.P."/>
            <person name="Tyagi A.K."/>
            <person name="Gaikwad K."/>
            <person name="Singh A."/>
            <person name="Dalal V."/>
            <person name="Srivastava S."/>
            <person name="Dixit A."/>
            <person name="Pal A.K."/>
            <person name="Ghazi I.A."/>
            <person name="Yadav M."/>
            <person name="Pandit A."/>
            <person name="Bhargava A."/>
            <person name="Sureshbabu K."/>
            <person name="Batra K."/>
            <person name="Sharma T.R."/>
            <person name="Mohapatra T."/>
            <person name="Singh N.K."/>
            <person name="Messing J."/>
            <person name="Nelson A.B."/>
            <person name="Fuks G."/>
            <person name="Kavchok S."/>
            <person name="Keizer G."/>
            <person name="Linton E."/>
            <person name="Llaca V."/>
            <person name="Song R."/>
            <person name="Tanyolac B."/>
            <person name="Young S."/>
            <person name="Ho-Il K."/>
            <person name="Hahn J.H."/>
            <person name="Sangsakoo G."/>
            <person name="Vanavichit A."/>
            <person name="de Mattos Luiz.A.T."/>
            <person name="Zimmer P.D."/>
            <person name="Malone G."/>
            <person name="Dellagostin O."/>
            <person name="de Oliveira A.C."/>
            <person name="Bevan M."/>
            <person name="Bancroft I."/>
            <person name="Minx P."/>
            <person name="Cordum H."/>
            <person name="Wilson R."/>
            <person name="Cheng Z."/>
            <person name="Jin W."/>
            <person name="Jiang J."/>
            <person name="Leong S.A."/>
            <person name="Iwama H."/>
            <person name="Gojobori T."/>
            <person name="Itoh T."/>
            <person name="Niimura Y."/>
            <person name="Fujii Y."/>
            <person name="Habara T."/>
            <person name="Sakai H."/>
            <person name="Sato Y."/>
            <person name="Wilson G."/>
            <person name="Kumar K."/>
            <person name="McCouch S."/>
            <person name="Juretic N."/>
            <person name="Hoen D."/>
            <person name="Wright S."/>
            <person name="Bruskiewich R."/>
            <person name="Bureau T."/>
            <person name="Miyao A."/>
            <person name="Hirochika H."/>
            <person name="Nishikawa T."/>
            <person name="Kadowaki K."/>
            <person name="Sugiura M."/>
            <person name="Burr B."/>
            <person name="Sasaki T."/>
        </authorList>
    </citation>
    <scope>NUCLEOTIDE SEQUENCE [LARGE SCALE GENOMIC DNA]</scope>
    <source>
        <strain evidence="2">cv. Nipponbare</strain>
    </source>
</reference>
<dbReference type="Gramene" id="Os11t0218737-00">
    <property type="protein sequence ID" value="Os11t0218737-00"/>
    <property type="gene ID" value="Os11g0218737"/>
</dbReference>
<organism evidence="1 2">
    <name type="scientific">Oryza sativa subsp. japonica</name>
    <name type="common">Rice</name>
    <dbReference type="NCBI Taxonomy" id="39947"/>
    <lineage>
        <taxon>Eukaryota</taxon>
        <taxon>Viridiplantae</taxon>
        <taxon>Streptophyta</taxon>
        <taxon>Embryophyta</taxon>
        <taxon>Tracheophyta</taxon>
        <taxon>Spermatophyta</taxon>
        <taxon>Magnoliopsida</taxon>
        <taxon>Liliopsida</taxon>
        <taxon>Poales</taxon>
        <taxon>Poaceae</taxon>
        <taxon>BOP clade</taxon>
        <taxon>Oryzoideae</taxon>
        <taxon>Oryzeae</taxon>
        <taxon>Oryzinae</taxon>
        <taxon>Oryza</taxon>
        <taxon>Oryza sativa</taxon>
    </lineage>
</organism>
<evidence type="ECO:0000313" key="1">
    <source>
        <dbReference type="EMBL" id="BAT13235.1"/>
    </source>
</evidence>
<feature type="non-terminal residue" evidence="1">
    <location>
        <position position="1"/>
    </location>
</feature>
<dbReference type="PaxDb" id="39947-A0A0P0Y0D5"/>
<dbReference type="AlphaFoldDB" id="A0A0P0Y0D5"/>
<reference evidence="1 2" key="3">
    <citation type="journal article" date="2013" name="Rice">
        <title>Improvement of the Oryza sativa Nipponbare reference genome using next generation sequence and optical map data.</title>
        <authorList>
            <person name="Kawahara Y."/>
            <person name="de la Bastide M."/>
            <person name="Hamilton J.P."/>
            <person name="Kanamori H."/>
            <person name="McCombie W.R."/>
            <person name="Ouyang S."/>
            <person name="Schwartz D.C."/>
            <person name="Tanaka T."/>
            <person name="Wu J."/>
            <person name="Zhou S."/>
            <person name="Childs K.L."/>
            <person name="Davidson R.M."/>
            <person name="Lin H."/>
            <person name="Quesada-Ocampo L."/>
            <person name="Vaillancourt B."/>
            <person name="Sakai H."/>
            <person name="Lee S.S."/>
            <person name="Kim J."/>
            <person name="Numa H."/>
            <person name="Itoh T."/>
            <person name="Buell C.R."/>
            <person name="Matsumoto T."/>
        </authorList>
    </citation>
    <scope>NUCLEOTIDE SEQUENCE [LARGE SCALE GENOMIC DNA]</scope>
    <source>
        <strain evidence="2">cv. Nipponbare</strain>
    </source>
</reference>
<dbReference type="InParanoid" id="A0A0P0Y0D5"/>
<name>A0A0P0Y0D5_ORYSJ</name>
<protein>
    <submittedName>
        <fullName evidence="1">Os11g0218737 protein</fullName>
    </submittedName>
</protein>
<accession>A0A0P0Y0D5</accession>
<reference evidence="1 2" key="2">
    <citation type="journal article" date="2013" name="Plant Cell Physiol.">
        <title>Rice Annotation Project Database (RAP-DB): an integrative and interactive database for rice genomics.</title>
        <authorList>
            <person name="Sakai H."/>
            <person name="Lee S.S."/>
            <person name="Tanaka T."/>
            <person name="Numa H."/>
            <person name="Kim J."/>
            <person name="Kawahara Y."/>
            <person name="Wakimoto H."/>
            <person name="Yang C.C."/>
            <person name="Iwamoto M."/>
            <person name="Abe T."/>
            <person name="Yamada Y."/>
            <person name="Muto A."/>
            <person name="Inokuchi H."/>
            <person name="Ikemura T."/>
            <person name="Matsumoto T."/>
            <person name="Sasaki T."/>
            <person name="Itoh T."/>
        </authorList>
    </citation>
    <scope>NUCLEOTIDE SEQUENCE [LARGE SCALE GENOMIC DNA]</scope>
    <source>
        <strain evidence="2">cv. Nipponbare</strain>
    </source>
</reference>
<evidence type="ECO:0000313" key="2">
    <source>
        <dbReference type="Proteomes" id="UP000059680"/>
    </source>
</evidence>
<proteinExistence type="predicted"/>
<keyword evidence="2" id="KW-1185">Reference proteome</keyword>
<dbReference type="Proteomes" id="UP000059680">
    <property type="component" value="Chromosome 11"/>
</dbReference>
<dbReference type="EMBL" id="AP014967">
    <property type="protein sequence ID" value="BAT13235.1"/>
    <property type="molecule type" value="Genomic_DNA"/>
</dbReference>
<gene>
    <name evidence="1" type="ordered locus">Os11g0218737</name>
    <name evidence="1" type="ORF">OSNPB_110218737</name>
</gene>
<dbReference type="STRING" id="39947.A0A0P0Y0D5"/>
<sequence>DGAVSLIPSNHMDPLYKPQDPTSFSTVFTQEKSVDPTWSGTLADLYILGNKSGSTNLAAQQNNQPLPMLDKELKSDIYRHRFLDLFFFINFAHRIKICMIDCLGVCVLVSVCVCVCVCVRVCVCVGGGGVHAPKCVSVTGTGAP</sequence>